<protein>
    <submittedName>
        <fullName evidence="1">Uncharacterized protein</fullName>
    </submittedName>
</protein>
<reference evidence="1" key="1">
    <citation type="submission" date="2017-02" db="EMBL/GenBank/DDBJ databases">
        <title>Delving into the versatile metabolic prowess of the omnipresent phylum Bacteroidetes.</title>
        <authorList>
            <person name="Nobu M.K."/>
            <person name="Mei R."/>
            <person name="Narihiro T."/>
            <person name="Kuroda K."/>
            <person name="Liu W.-T."/>
        </authorList>
    </citation>
    <scope>NUCLEOTIDE SEQUENCE</scope>
    <source>
        <strain evidence="1">ADurb.Bin276</strain>
    </source>
</reference>
<comment type="caution">
    <text evidence="1">The sequence shown here is derived from an EMBL/GenBank/DDBJ whole genome shotgun (WGS) entry which is preliminary data.</text>
</comment>
<proteinExistence type="predicted"/>
<sequence length="52" mass="6083">MKYLVIKDLLELKTGQILETDETGRWLTTPEGFVLNPPTYQEYLQPIEESLK</sequence>
<organism evidence="1">
    <name type="scientific">Candidatus Atribacter allofermentans</name>
    <dbReference type="NCBI Taxonomy" id="1852833"/>
    <lineage>
        <taxon>Bacteria</taxon>
        <taxon>Pseudomonadati</taxon>
        <taxon>Atribacterota</taxon>
        <taxon>Atribacteria</taxon>
        <taxon>Atribacterales</taxon>
        <taxon>Atribacteraceae</taxon>
        <taxon>Atribacter</taxon>
    </lineage>
</organism>
<dbReference type="EMBL" id="MWBQ01000018">
    <property type="protein sequence ID" value="OQA61442.1"/>
    <property type="molecule type" value="Genomic_DNA"/>
</dbReference>
<name>A0A1V5T5D6_9BACT</name>
<dbReference type="AlphaFoldDB" id="A0A1V5T5D6"/>
<gene>
    <name evidence="1" type="ORF">BWY41_00122</name>
</gene>
<dbReference type="Proteomes" id="UP000485569">
    <property type="component" value="Unassembled WGS sequence"/>
</dbReference>
<evidence type="ECO:0000313" key="1">
    <source>
        <dbReference type="EMBL" id="OQA61442.1"/>
    </source>
</evidence>
<accession>A0A1V5T5D6</accession>